<dbReference type="CDD" id="cd04485">
    <property type="entry name" value="DnaE_OBF"/>
    <property type="match status" value="1"/>
</dbReference>
<evidence type="ECO:0000256" key="6">
    <source>
        <dbReference type="ARBA" id="ARBA00022695"/>
    </source>
</evidence>
<organism evidence="12 13">
    <name type="scientific">Pseudoflavonifractor intestinihominis</name>
    <dbReference type="NCBI Taxonomy" id="3133171"/>
    <lineage>
        <taxon>Bacteria</taxon>
        <taxon>Bacillati</taxon>
        <taxon>Bacillota</taxon>
        <taxon>Clostridia</taxon>
        <taxon>Eubacteriales</taxon>
        <taxon>Oscillospiraceae</taxon>
        <taxon>Pseudoflavonifractor</taxon>
    </lineage>
</organism>
<dbReference type="CDD" id="cd12113">
    <property type="entry name" value="PHP_PolIIIA_DnaE3"/>
    <property type="match status" value="1"/>
</dbReference>
<dbReference type="Proteomes" id="UP001464378">
    <property type="component" value="Unassembled WGS sequence"/>
</dbReference>
<dbReference type="InterPro" id="IPR029460">
    <property type="entry name" value="DNAPol_HHH"/>
</dbReference>
<keyword evidence="13" id="KW-1185">Reference proteome</keyword>
<dbReference type="Pfam" id="PF02811">
    <property type="entry name" value="PHP"/>
    <property type="match status" value="1"/>
</dbReference>
<comment type="caution">
    <text evidence="12">The sequence shown here is derived from an EMBL/GenBank/DDBJ whole genome shotgun (WGS) entry which is preliminary data.</text>
</comment>
<dbReference type="InterPro" id="IPR004805">
    <property type="entry name" value="DnaE2/DnaE/PolC"/>
</dbReference>
<evidence type="ECO:0000313" key="12">
    <source>
        <dbReference type="EMBL" id="MEQ2443443.1"/>
    </source>
</evidence>
<dbReference type="Gene3D" id="1.10.10.1600">
    <property type="entry name" value="Bacterial DNA polymerase III alpha subunit, thumb domain"/>
    <property type="match status" value="1"/>
</dbReference>
<dbReference type="InterPro" id="IPR016195">
    <property type="entry name" value="Pol/histidinol_Pase-like"/>
</dbReference>
<evidence type="ECO:0000256" key="4">
    <source>
        <dbReference type="ARBA" id="ARBA00019114"/>
    </source>
</evidence>
<dbReference type="InterPro" id="IPR040982">
    <property type="entry name" value="DNA_pol3_finger"/>
</dbReference>
<comment type="function">
    <text evidence="9">DNA polymerase III is a complex, multichain enzyme responsible for most of the replicative synthesis in bacteria. This DNA polymerase also exhibits 3' to 5' exonuclease activity. The alpha chain is the DNA polymerase.</text>
</comment>
<dbReference type="NCBIfam" id="TIGR00594">
    <property type="entry name" value="polc"/>
    <property type="match status" value="1"/>
</dbReference>
<dbReference type="EMBL" id="JBBMFK010000011">
    <property type="protein sequence ID" value="MEQ2443443.1"/>
    <property type="molecule type" value="Genomic_DNA"/>
</dbReference>
<dbReference type="InterPro" id="IPR004365">
    <property type="entry name" value="NA-bd_OB_tRNA"/>
</dbReference>
<evidence type="ECO:0000256" key="10">
    <source>
        <dbReference type="ARBA" id="ARBA00049244"/>
    </source>
</evidence>
<dbReference type="SUPFAM" id="SSF89550">
    <property type="entry name" value="PHP domain-like"/>
    <property type="match status" value="1"/>
</dbReference>
<sequence>MSFVHLHVHTEFSLLDGACRIPALAARVKELGQSAVAVTDHGVMYGAVDFYRACKAEGVKPIIGCEVYVAPRGMTDRVHELDAEARHLVLLCKNETGYRNLCYLVSRAFLDGFYIKPRIDKELLWQHTEGLIAMSACLAGEVPRLIMGSNYEGAKRAALEMKEHFGEDYYLEIQDHGLPVDAEVVRGIVRIHQETGIPLVATNDAHYTRREDAAMQDTLMCIQMGKTVDDPGRMKFETDEFYIKSEEEMARLFPDWPEAIENTAKVAEKCNLEFEFGKYHLPEFKLPEGWTDPDAYFEHLCWEGFARRYPEGSEKNKAQLEYEMGVIRQMGFVDYFLIVSDFIGYAKGHNIPVGPGRGSAAGSMVSYCMDITDVDPVKYDLFFERFLNPERVTMPDIDIDFCIRRRQEVIEYVQRKYGEDHVAQIVTFGTMAARGAIRDVGRALNIPYADVDAVAKQVPSGPGALHITLDESLKLSKQLRESYEGDERIHNLIDTAKAIEGMPRHASTHAAGVVITKRPVYEYVPLAKNDESVVTQYVMTTLEELGLLKMDFLGLRNLTVLDDAVQLVRRRIPDFDLHAIPDHDPAVFKMLSDGKTSGVFQMESAGMTGVCVGLKPQNIEDITAIIALYRPGPMESIPRFIACKQNPDKVKYKHPLLEPILKVTYGCIVYQEQVIRIFQELGGYSLGQADMVRRAISKKKKAQIEKERQTFLYGDSERGIEGCIARGVPEQTGMDIYDEIYDFANYAFNKAHAVSYAIVAYQTAYFKCHYTREYMAALLTSVLDSSEKVAEYIAECKECGIALLPPDINESGASFTVTGENIRFGLAAVKGVGWGFIQSVLDERERGGNFRSLSDFCARMMDADLNKRVLESLIKCGAFDSTGARRSQLLKVFPQVVDSIAQTRRKNLEGQFDLFGGGGDQPQTAPEVALPDIPEFSRRELMTMEKETTGLYLTGHPMDEYRETARRYHAAPIGAILSDFAQEEGNTDFQDGQKVNIAGVISAVKTKTTRSNSLMAYVTLEDDTGSMELLVFSRVLGESGSYLKENMPVLAAGRISVRDEKAPQLMVDSVRPLLQDGGEPAKEPEAPKGRQRQKIFVLLPSARDPRWRKIKLILELFPGDEPFKAKFADTEQWAAPIPCVVHPALVRELTEMLGEENVVVRQQKTDKRQA</sequence>
<dbReference type="InterPro" id="IPR041931">
    <property type="entry name" value="DNA_pol3_alpha_thumb_dom"/>
</dbReference>
<evidence type="ECO:0000256" key="7">
    <source>
        <dbReference type="ARBA" id="ARBA00022705"/>
    </source>
</evidence>
<dbReference type="RefSeq" id="WP_294517800.1">
    <property type="nucleotide sequence ID" value="NZ_JBBMFK010000011.1"/>
</dbReference>
<evidence type="ECO:0000259" key="11">
    <source>
        <dbReference type="SMART" id="SM00481"/>
    </source>
</evidence>
<gene>
    <name evidence="12" type="ORF">WMO64_08160</name>
</gene>
<keyword evidence="6 12" id="KW-0548">Nucleotidyltransferase</keyword>
<dbReference type="PANTHER" id="PTHR32294:SF0">
    <property type="entry name" value="DNA POLYMERASE III SUBUNIT ALPHA"/>
    <property type="match status" value="1"/>
</dbReference>
<dbReference type="SMART" id="SM00481">
    <property type="entry name" value="POLIIIAc"/>
    <property type="match status" value="1"/>
</dbReference>
<evidence type="ECO:0000256" key="3">
    <source>
        <dbReference type="ARBA" id="ARBA00012417"/>
    </source>
</evidence>
<keyword evidence="7" id="KW-0235">DNA replication</keyword>
<accession>A0ABV1EBP8</accession>
<dbReference type="PANTHER" id="PTHR32294">
    <property type="entry name" value="DNA POLYMERASE III SUBUNIT ALPHA"/>
    <property type="match status" value="1"/>
</dbReference>
<comment type="similarity">
    <text evidence="2">Belongs to the DNA polymerase type-C family. DnaE subfamily.</text>
</comment>
<evidence type="ECO:0000256" key="9">
    <source>
        <dbReference type="ARBA" id="ARBA00025611"/>
    </source>
</evidence>
<evidence type="ECO:0000256" key="1">
    <source>
        <dbReference type="ARBA" id="ARBA00004496"/>
    </source>
</evidence>
<dbReference type="Pfam" id="PF14579">
    <property type="entry name" value="HHH_6"/>
    <property type="match status" value="1"/>
</dbReference>
<keyword evidence="8" id="KW-0239">DNA-directed DNA polymerase</keyword>
<feature type="domain" description="Polymerase/histidinol phosphatase N-terminal" evidence="11">
    <location>
        <begin position="4"/>
        <end position="71"/>
    </location>
</feature>
<dbReference type="Pfam" id="PF17657">
    <property type="entry name" value="DNA_pol3_finger"/>
    <property type="match status" value="1"/>
</dbReference>
<evidence type="ECO:0000256" key="8">
    <source>
        <dbReference type="ARBA" id="ARBA00022932"/>
    </source>
</evidence>
<dbReference type="Gene3D" id="3.20.20.140">
    <property type="entry name" value="Metal-dependent hydrolases"/>
    <property type="match status" value="1"/>
</dbReference>
<evidence type="ECO:0000313" key="13">
    <source>
        <dbReference type="Proteomes" id="UP001464378"/>
    </source>
</evidence>
<name>A0ABV1EBP8_9FIRM</name>
<dbReference type="EC" id="2.7.7.7" evidence="3"/>
<comment type="subcellular location">
    <subcellularLocation>
        <location evidence="1">Cytoplasm</location>
    </subcellularLocation>
</comment>
<dbReference type="NCBIfam" id="NF004226">
    <property type="entry name" value="PRK05673.1"/>
    <property type="match status" value="1"/>
</dbReference>
<dbReference type="InterPro" id="IPR003141">
    <property type="entry name" value="Pol/His_phosphatase_N"/>
</dbReference>
<dbReference type="GO" id="GO:0003887">
    <property type="term" value="F:DNA-directed DNA polymerase activity"/>
    <property type="evidence" value="ECO:0007669"/>
    <property type="project" value="UniProtKB-EC"/>
</dbReference>
<evidence type="ECO:0000256" key="5">
    <source>
        <dbReference type="ARBA" id="ARBA00022679"/>
    </source>
</evidence>
<dbReference type="NCBIfam" id="NF005298">
    <property type="entry name" value="PRK06826.1"/>
    <property type="match status" value="1"/>
</dbReference>
<evidence type="ECO:0000256" key="2">
    <source>
        <dbReference type="ARBA" id="ARBA00009496"/>
    </source>
</evidence>
<proteinExistence type="inferred from homology"/>
<dbReference type="InterPro" id="IPR004013">
    <property type="entry name" value="PHP_dom"/>
</dbReference>
<reference evidence="12 13" key="1">
    <citation type="submission" date="2024-03" db="EMBL/GenBank/DDBJ databases">
        <title>Human intestinal bacterial collection.</title>
        <authorList>
            <person name="Pauvert C."/>
            <person name="Hitch T.C.A."/>
            <person name="Clavel T."/>
        </authorList>
    </citation>
    <scope>NUCLEOTIDE SEQUENCE [LARGE SCALE GENOMIC DNA]</scope>
    <source>
        <strain evidence="12 13">CLA-AP-H29</strain>
    </source>
</reference>
<dbReference type="Gene3D" id="1.10.150.870">
    <property type="match status" value="1"/>
</dbReference>
<comment type="catalytic activity">
    <reaction evidence="10">
        <text>DNA(n) + a 2'-deoxyribonucleoside 5'-triphosphate = DNA(n+1) + diphosphate</text>
        <dbReference type="Rhea" id="RHEA:22508"/>
        <dbReference type="Rhea" id="RHEA-COMP:17339"/>
        <dbReference type="Rhea" id="RHEA-COMP:17340"/>
        <dbReference type="ChEBI" id="CHEBI:33019"/>
        <dbReference type="ChEBI" id="CHEBI:61560"/>
        <dbReference type="ChEBI" id="CHEBI:173112"/>
        <dbReference type="EC" id="2.7.7.7"/>
    </reaction>
</comment>
<protein>
    <recommendedName>
        <fullName evidence="4">DNA polymerase III subunit alpha</fullName>
        <ecNumber evidence="3">2.7.7.7</ecNumber>
    </recommendedName>
</protein>
<dbReference type="InterPro" id="IPR011708">
    <property type="entry name" value="DNA_pol3_alpha_NTPase_dom"/>
</dbReference>
<dbReference type="Pfam" id="PF07733">
    <property type="entry name" value="DNA_pol3_alpha"/>
    <property type="match status" value="1"/>
</dbReference>
<keyword evidence="5 12" id="KW-0808">Transferase</keyword>
<dbReference type="Pfam" id="PF01336">
    <property type="entry name" value="tRNA_anti-codon"/>
    <property type="match status" value="1"/>
</dbReference>